<reference evidence="3" key="3">
    <citation type="submission" date="2024-01" db="EMBL/GenBank/DDBJ databases">
        <authorList>
            <person name="Coelho M.A."/>
            <person name="David-Palma M."/>
            <person name="Shea T."/>
            <person name="Sun S."/>
            <person name="Cuomo C.A."/>
            <person name="Heitman J."/>
        </authorList>
    </citation>
    <scope>NUCLEOTIDE SEQUENCE</scope>
    <source>
        <strain evidence="3">CBS 7841</strain>
    </source>
</reference>
<keyword evidence="1" id="KW-0378">Hydrolase</keyword>
<dbReference type="Pfam" id="PF07470">
    <property type="entry name" value="Glyco_hydro_88"/>
    <property type="match status" value="1"/>
</dbReference>
<evidence type="ECO:0000313" key="4">
    <source>
        <dbReference type="Proteomes" id="UP000094043"/>
    </source>
</evidence>
<evidence type="ECO:0000256" key="1">
    <source>
        <dbReference type="ARBA" id="ARBA00022801"/>
    </source>
</evidence>
<keyword evidence="2" id="KW-0732">Signal</keyword>
<feature type="signal peptide" evidence="2">
    <location>
        <begin position="1"/>
        <end position="17"/>
    </location>
</feature>
<dbReference type="KEGG" id="cdep:91086851"/>
<evidence type="ECO:0000313" key="3">
    <source>
        <dbReference type="EMBL" id="WVN87458.1"/>
    </source>
</evidence>
<dbReference type="EMBL" id="CP143786">
    <property type="protein sequence ID" value="WVN87458.1"/>
    <property type="molecule type" value="Genomic_DNA"/>
</dbReference>
<dbReference type="AlphaFoldDB" id="A0AAJ8JS87"/>
<accession>A0AAJ8JS87</accession>
<dbReference type="InterPro" id="IPR010905">
    <property type="entry name" value="Glyco_hydro_88"/>
</dbReference>
<reference evidence="3" key="2">
    <citation type="journal article" date="2022" name="Elife">
        <title>Obligate sexual reproduction of a homothallic fungus closely related to the Cryptococcus pathogenic species complex.</title>
        <authorList>
            <person name="Passer A.R."/>
            <person name="Clancey S.A."/>
            <person name="Shea T."/>
            <person name="David-Palma M."/>
            <person name="Averette A.F."/>
            <person name="Boekhout T."/>
            <person name="Porcel B.M."/>
            <person name="Nowrousian M."/>
            <person name="Cuomo C.A."/>
            <person name="Sun S."/>
            <person name="Heitman J."/>
            <person name="Coelho M.A."/>
        </authorList>
    </citation>
    <scope>NUCLEOTIDE SEQUENCE</scope>
    <source>
        <strain evidence="3">CBS 7841</strain>
    </source>
</reference>
<dbReference type="SUPFAM" id="SSF48208">
    <property type="entry name" value="Six-hairpin glycosidases"/>
    <property type="match status" value="1"/>
</dbReference>
<dbReference type="GeneID" id="91086851"/>
<dbReference type="PANTHER" id="PTHR41814:SF1">
    <property type="entry name" value="CELLULASE"/>
    <property type="match status" value="1"/>
</dbReference>
<dbReference type="RefSeq" id="XP_066068158.1">
    <property type="nucleotide sequence ID" value="XM_066212061.1"/>
</dbReference>
<sequence>MIIRLVPLLSLLSIARATHLSDKTQQAVWDVMNQISTHSWENGTKVEAILESKYARYSVFGSSSPFPLTSGLGDQMPEVMDVAQVTMNNRPAAVNASQNAGSLLKDDAAGDPASLGISILLANASTGNQQVKGIGYGDAATAQLNYLLYDVPRTTSGAISHRANEPQLWSDSVYMVPPFLAFYGAVHNNQTLLQLAYEQCKLYREALKQDTNLWRHIAGGNGTSDPKDWATGNGWAAAGMLRVWATMKWSGFADQLSNEMGDLVNWIREILDASKSCVTKKGLFHNWMTDKNSFEDASAAALLSTVGLRLSTLNITNDYVDTSLNLLSAASSTGTTLGGLATPRMMDWERTVVLSRPLPDLEDLLQALLRCLQFRYLYKISLPVLACFIFLNPSDNRMSLQHLLWTKKPYFILMIG</sequence>
<dbReference type="PANTHER" id="PTHR41814">
    <property type="entry name" value="EXPRESSED PROTEIN"/>
    <property type="match status" value="1"/>
</dbReference>
<name>A0AAJ8JS87_9TREE</name>
<organism evidence="3 4">
    <name type="scientific">Cryptococcus depauperatus CBS 7841</name>
    <dbReference type="NCBI Taxonomy" id="1295531"/>
    <lineage>
        <taxon>Eukaryota</taxon>
        <taxon>Fungi</taxon>
        <taxon>Dikarya</taxon>
        <taxon>Basidiomycota</taxon>
        <taxon>Agaricomycotina</taxon>
        <taxon>Tremellomycetes</taxon>
        <taxon>Tremellales</taxon>
        <taxon>Cryptococcaceae</taxon>
        <taxon>Cryptococcus</taxon>
    </lineage>
</organism>
<evidence type="ECO:0000256" key="2">
    <source>
        <dbReference type="SAM" id="SignalP"/>
    </source>
</evidence>
<dbReference type="InterPro" id="IPR012341">
    <property type="entry name" value="6hp_glycosidase-like_sf"/>
</dbReference>
<dbReference type="GO" id="GO:0016787">
    <property type="term" value="F:hydrolase activity"/>
    <property type="evidence" value="ECO:0007669"/>
    <property type="project" value="UniProtKB-KW"/>
</dbReference>
<dbReference type="Proteomes" id="UP000094043">
    <property type="component" value="Chromosome 3"/>
</dbReference>
<dbReference type="Gene3D" id="1.50.10.10">
    <property type="match status" value="1"/>
</dbReference>
<feature type="chain" id="PRO_5042473475" evidence="2">
    <location>
        <begin position="18"/>
        <end position="416"/>
    </location>
</feature>
<proteinExistence type="predicted"/>
<reference evidence="3" key="1">
    <citation type="submission" date="2016-06" db="EMBL/GenBank/DDBJ databases">
        <authorList>
            <person name="Cuomo C."/>
            <person name="Litvintseva A."/>
            <person name="Heitman J."/>
            <person name="Chen Y."/>
            <person name="Sun S."/>
            <person name="Springer D."/>
            <person name="Dromer F."/>
            <person name="Young S."/>
            <person name="Zeng Q."/>
            <person name="Chapman S."/>
            <person name="Gujja S."/>
            <person name="Saif S."/>
            <person name="Birren B."/>
        </authorList>
    </citation>
    <scope>NUCLEOTIDE SEQUENCE</scope>
    <source>
        <strain evidence="3">CBS 7841</strain>
    </source>
</reference>
<dbReference type="GO" id="GO:0005975">
    <property type="term" value="P:carbohydrate metabolic process"/>
    <property type="evidence" value="ECO:0007669"/>
    <property type="project" value="InterPro"/>
</dbReference>
<keyword evidence="4" id="KW-1185">Reference proteome</keyword>
<dbReference type="InterPro" id="IPR008928">
    <property type="entry name" value="6-hairpin_glycosidase_sf"/>
</dbReference>
<protein>
    <submittedName>
        <fullName evidence="3">Uncharacterized protein</fullName>
    </submittedName>
</protein>
<gene>
    <name evidence="3" type="ORF">L203_102640</name>
</gene>